<evidence type="ECO:0000313" key="2">
    <source>
        <dbReference type="EMBL" id="GBH32420.1"/>
    </source>
</evidence>
<gene>
    <name evidence="2" type="ORF">MBESOW_P3650</name>
</gene>
<dbReference type="STRING" id="1192759.GCA_000277525_00375"/>
<accession>A0A401J755</accession>
<organism evidence="2 3">
    <name type="scientific">Sphingobium xenophagum</name>
    <dbReference type="NCBI Taxonomy" id="121428"/>
    <lineage>
        <taxon>Bacteria</taxon>
        <taxon>Pseudomonadati</taxon>
        <taxon>Pseudomonadota</taxon>
        <taxon>Alphaproteobacteria</taxon>
        <taxon>Sphingomonadales</taxon>
        <taxon>Sphingomonadaceae</taxon>
        <taxon>Sphingobium</taxon>
    </lineage>
</organism>
<sequence>MRRFLAVLAASMLLTDVTEAATASAEAPQLRFVFEERVDLGPGEPAGEGPHGTGNRIPLLGGTVSGPALSGTVVPGGADWQVIRKDGCTEVVADYFIRTHDEALIHVRNLGLACAADDQRIAYARANPVFTAPLGKHEWLNKSVFTSTIEPIVLGGQLRQVIVRFYEVL</sequence>
<name>A0A401J755_SPHXE</name>
<dbReference type="EMBL" id="BBQY01000038">
    <property type="protein sequence ID" value="GBH32420.1"/>
    <property type="molecule type" value="Genomic_DNA"/>
</dbReference>
<dbReference type="Pfam" id="PF11578">
    <property type="entry name" value="DUF3237"/>
    <property type="match status" value="1"/>
</dbReference>
<proteinExistence type="predicted"/>
<dbReference type="PANTHER" id="PTHR37315:SF1">
    <property type="entry name" value="UPF0311 PROTEIN BLR7842"/>
    <property type="match status" value="1"/>
</dbReference>
<evidence type="ECO:0000313" key="3">
    <source>
        <dbReference type="Proteomes" id="UP000290975"/>
    </source>
</evidence>
<protein>
    <submittedName>
        <fullName evidence="2">Uncharacterized protein</fullName>
    </submittedName>
</protein>
<dbReference type="Gene3D" id="2.40.160.20">
    <property type="match status" value="1"/>
</dbReference>
<dbReference type="Proteomes" id="UP000290975">
    <property type="component" value="Unassembled WGS sequence"/>
</dbReference>
<feature type="chain" id="PRO_5019165624" evidence="1">
    <location>
        <begin position="21"/>
        <end position="169"/>
    </location>
</feature>
<keyword evidence="1" id="KW-0732">Signal</keyword>
<dbReference type="PANTHER" id="PTHR37315">
    <property type="entry name" value="UPF0311 PROTEIN BLR7842"/>
    <property type="match status" value="1"/>
</dbReference>
<keyword evidence="3" id="KW-1185">Reference proteome</keyword>
<comment type="caution">
    <text evidence="2">The sequence shown here is derived from an EMBL/GenBank/DDBJ whole genome shotgun (WGS) entry which is preliminary data.</text>
</comment>
<reference evidence="2 3" key="1">
    <citation type="submission" date="2014-12" db="EMBL/GenBank/DDBJ databases">
        <title>Whole genome sequencing of Sphingobium xenophagum OW59.</title>
        <authorList>
            <person name="Ohta Y."/>
            <person name="Nishi S."/>
            <person name="Hatada Y."/>
        </authorList>
    </citation>
    <scope>NUCLEOTIDE SEQUENCE [LARGE SCALE GENOMIC DNA]</scope>
    <source>
        <strain evidence="2 3">OW59</strain>
    </source>
</reference>
<dbReference type="AlphaFoldDB" id="A0A401J755"/>
<feature type="signal peptide" evidence="1">
    <location>
        <begin position="1"/>
        <end position="20"/>
    </location>
</feature>
<evidence type="ECO:0000256" key="1">
    <source>
        <dbReference type="SAM" id="SignalP"/>
    </source>
</evidence>
<dbReference type="InterPro" id="IPR020915">
    <property type="entry name" value="UPF0311"/>
</dbReference>